<feature type="compositionally biased region" description="Basic residues" evidence="1">
    <location>
        <begin position="128"/>
        <end position="137"/>
    </location>
</feature>
<name>A0ABU8TXX9_9ACTN</name>
<sequence length="137" mass="14353">MRDPHATPLTAAPERLPEPGPLPRCPVCDTAPERISWRQRPGQPVVLAFDPCGHRWSSPAPPVLAVTPPAAPADRWRLTRPGIAAAARCPVLPLVSDPAATLGPCLSHISLSTSGGPSTCRPRAASPGRRRIGCGAE</sequence>
<comment type="caution">
    <text evidence="2">The sequence shown here is derived from an EMBL/GenBank/DDBJ whole genome shotgun (WGS) entry which is preliminary data.</text>
</comment>
<dbReference type="EMBL" id="JBBKAM010000002">
    <property type="protein sequence ID" value="MEJ8640471.1"/>
    <property type="molecule type" value="Genomic_DNA"/>
</dbReference>
<gene>
    <name evidence="2" type="ORF">WKI68_01555</name>
</gene>
<feature type="region of interest" description="Disordered" evidence="1">
    <location>
        <begin position="1"/>
        <end position="27"/>
    </location>
</feature>
<organism evidence="2 3">
    <name type="scientific">Streptomyces caledonius</name>
    <dbReference type="NCBI Taxonomy" id="3134107"/>
    <lineage>
        <taxon>Bacteria</taxon>
        <taxon>Bacillati</taxon>
        <taxon>Actinomycetota</taxon>
        <taxon>Actinomycetes</taxon>
        <taxon>Kitasatosporales</taxon>
        <taxon>Streptomycetaceae</taxon>
        <taxon>Streptomyces</taxon>
    </lineage>
</organism>
<evidence type="ECO:0008006" key="4">
    <source>
        <dbReference type="Google" id="ProtNLM"/>
    </source>
</evidence>
<dbReference type="Proteomes" id="UP001382904">
    <property type="component" value="Unassembled WGS sequence"/>
</dbReference>
<evidence type="ECO:0000313" key="3">
    <source>
        <dbReference type="Proteomes" id="UP001382904"/>
    </source>
</evidence>
<keyword evidence="3" id="KW-1185">Reference proteome</keyword>
<reference evidence="2 3" key="1">
    <citation type="submission" date="2024-03" db="EMBL/GenBank/DDBJ databases">
        <title>Novel Streptomyces species of biotechnological and ecological value are a feature of Machair soil.</title>
        <authorList>
            <person name="Prole J.R."/>
            <person name="Goodfellow M."/>
            <person name="Allenby N."/>
            <person name="Ward A.C."/>
        </authorList>
    </citation>
    <scope>NUCLEOTIDE SEQUENCE [LARGE SCALE GENOMIC DNA]</scope>
    <source>
        <strain evidence="2 3">MS1.HAVA.3</strain>
    </source>
</reference>
<proteinExistence type="predicted"/>
<evidence type="ECO:0000256" key="1">
    <source>
        <dbReference type="SAM" id="MobiDB-lite"/>
    </source>
</evidence>
<protein>
    <recommendedName>
        <fullName evidence="4">Transcription factor zinc-finger domain-containing protein</fullName>
    </recommendedName>
</protein>
<evidence type="ECO:0000313" key="2">
    <source>
        <dbReference type="EMBL" id="MEJ8640471.1"/>
    </source>
</evidence>
<accession>A0ABU8TXX9</accession>
<feature type="region of interest" description="Disordered" evidence="1">
    <location>
        <begin position="114"/>
        <end position="137"/>
    </location>
</feature>